<dbReference type="SMART" id="SM00525">
    <property type="entry name" value="FES"/>
    <property type="match status" value="1"/>
</dbReference>
<comment type="catalytic activity">
    <reaction evidence="1 14">
        <text>Hydrolyzes free adenine bases from 7,8-dihydro-8-oxoguanine:adenine mismatched double-stranded DNA, leaving an apurinic site.</text>
        <dbReference type="EC" id="3.2.2.31"/>
    </reaction>
</comment>
<evidence type="ECO:0000256" key="2">
    <source>
        <dbReference type="ARBA" id="ARBA00002933"/>
    </source>
</evidence>
<dbReference type="CDD" id="cd03431">
    <property type="entry name" value="NUDIX_DNA_Glycosylase_C-MutY"/>
    <property type="match status" value="1"/>
</dbReference>
<keyword evidence="6" id="KW-0004">4Fe-4S</keyword>
<dbReference type="GO" id="GO:0034039">
    <property type="term" value="F:8-oxo-7,8-dihydroguanine DNA N-glycosylase activity"/>
    <property type="evidence" value="ECO:0007669"/>
    <property type="project" value="TreeGrafter"/>
</dbReference>
<dbReference type="SUPFAM" id="SSF48150">
    <property type="entry name" value="DNA-glycosylase"/>
    <property type="match status" value="1"/>
</dbReference>
<dbReference type="InterPro" id="IPR023170">
    <property type="entry name" value="HhH_base_excis_C"/>
</dbReference>
<keyword evidence="12" id="KW-0234">DNA repair</keyword>
<dbReference type="Gene3D" id="1.10.1670.10">
    <property type="entry name" value="Helix-hairpin-Helix base-excision DNA repair enzymes (C-terminal)"/>
    <property type="match status" value="1"/>
</dbReference>
<dbReference type="GO" id="GO:0032357">
    <property type="term" value="F:oxidized purine DNA binding"/>
    <property type="evidence" value="ECO:0007669"/>
    <property type="project" value="TreeGrafter"/>
</dbReference>
<keyword evidence="11" id="KW-0411">Iron-sulfur</keyword>
<evidence type="ECO:0000256" key="3">
    <source>
        <dbReference type="ARBA" id="ARBA00008343"/>
    </source>
</evidence>
<dbReference type="InterPro" id="IPR011257">
    <property type="entry name" value="DNA_glycosylase"/>
</dbReference>
<dbReference type="NCBIfam" id="TIGR01084">
    <property type="entry name" value="mutY"/>
    <property type="match status" value="1"/>
</dbReference>
<evidence type="ECO:0000256" key="6">
    <source>
        <dbReference type="ARBA" id="ARBA00022485"/>
    </source>
</evidence>
<dbReference type="GO" id="GO:0000701">
    <property type="term" value="F:purine-specific mismatch base pair DNA N-glycosylase activity"/>
    <property type="evidence" value="ECO:0007669"/>
    <property type="project" value="UniProtKB-EC"/>
</dbReference>
<dbReference type="Pfam" id="PF00633">
    <property type="entry name" value="HHH"/>
    <property type="match status" value="1"/>
</dbReference>
<keyword evidence="8 14" id="KW-0227">DNA damage</keyword>
<evidence type="ECO:0000256" key="7">
    <source>
        <dbReference type="ARBA" id="ARBA00022723"/>
    </source>
</evidence>
<dbReference type="InterPro" id="IPR044298">
    <property type="entry name" value="MIG/MutY"/>
</dbReference>
<dbReference type="GO" id="GO:0046872">
    <property type="term" value="F:metal ion binding"/>
    <property type="evidence" value="ECO:0007669"/>
    <property type="project" value="UniProtKB-UniRule"/>
</dbReference>
<dbReference type="Gene3D" id="3.90.79.10">
    <property type="entry name" value="Nucleoside Triphosphate Pyrophosphohydrolase"/>
    <property type="match status" value="1"/>
</dbReference>
<dbReference type="InterPro" id="IPR005760">
    <property type="entry name" value="A/G_AdeGlyc_MutY"/>
</dbReference>
<dbReference type="EC" id="3.2.2.31" evidence="4 14"/>
<dbReference type="AlphaFoldDB" id="A0A7H1AZ18"/>
<evidence type="ECO:0000259" key="15">
    <source>
        <dbReference type="SMART" id="SM00478"/>
    </source>
</evidence>
<comment type="function">
    <text evidence="2">Adenine glycosylase active on G-A mispairs. MutY also corrects error-prone DNA synthesis past GO lesions which are due to the oxidatively damaged form of guanine: 7,8-dihydro-8-oxoguanine (8-oxo-dGTP).</text>
</comment>
<evidence type="ECO:0000256" key="12">
    <source>
        <dbReference type="ARBA" id="ARBA00023204"/>
    </source>
</evidence>
<keyword evidence="9" id="KW-0378">Hydrolase</keyword>
<evidence type="ECO:0000313" key="16">
    <source>
        <dbReference type="EMBL" id="QNS01723.1"/>
    </source>
</evidence>
<keyword evidence="10 14" id="KW-0408">Iron</keyword>
<evidence type="ECO:0000256" key="4">
    <source>
        <dbReference type="ARBA" id="ARBA00012045"/>
    </source>
</evidence>
<evidence type="ECO:0000313" key="17">
    <source>
        <dbReference type="Proteomes" id="UP000516346"/>
    </source>
</evidence>
<comment type="similarity">
    <text evidence="3 14">Belongs to the Nth/MutY family.</text>
</comment>
<evidence type="ECO:0000256" key="14">
    <source>
        <dbReference type="RuleBase" id="RU365096"/>
    </source>
</evidence>
<comment type="cofactor">
    <cofactor evidence="14">
        <name>[4Fe-4S] cluster</name>
        <dbReference type="ChEBI" id="CHEBI:49883"/>
    </cofactor>
    <text evidence="14">Binds 1 [4Fe-4S] cluster.</text>
</comment>
<accession>A0A7H1AZ18</accession>
<dbReference type="InterPro" id="IPR000445">
    <property type="entry name" value="HhH_motif"/>
</dbReference>
<proteinExistence type="inferred from homology"/>
<dbReference type="Pfam" id="PF00730">
    <property type="entry name" value="HhH-GPD"/>
    <property type="match status" value="1"/>
</dbReference>
<sequence>MTTYLFSQLILNWYHKHGRKNLPWQKDKTLYLVWISEIMLQQTTVKYVIPYFKRFITYFPNIQSLNNSNLDSILHLWSGLGYYKRAENIYKTAQIINNKYHKIFPDQFKDLIQLPGIGKSTAGAILSLTLNFCFSILDGNVKRILIRYYGIIGLTRTKKTENKLWKIIELITPLHNTGKFNQAMMDIGAIICLRIQPKCKICPLNHACIAYKKQEWHKYSIKTYQSKKTKKESWFILVNYQSFFWLKKNTTNNIWKNLFCFPNFSTKELALTWIKKKYIYSKNCETMIPFFHHFSHFTLKIHPILIRLSSKTNDFKDSKTKLWYNLQQPQNIGLPQPIKKILTRFKKNI</sequence>
<dbReference type="PANTHER" id="PTHR42944">
    <property type="entry name" value="ADENINE DNA GLYCOSYLASE"/>
    <property type="match status" value="1"/>
</dbReference>
<keyword evidence="13 14" id="KW-0326">Glycosidase</keyword>
<dbReference type="SUPFAM" id="SSF55811">
    <property type="entry name" value="Nudix"/>
    <property type="match status" value="1"/>
</dbReference>
<dbReference type="Proteomes" id="UP000516346">
    <property type="component" value="Chromosome"/>
</dbReference>
<dbReference type="Pfam" id="PF14815">
    <property type="entry name" value="NUDIX_4"/>
    <property type="match status" value="1"/>
</dbReference>
<dbReference type="GO" id="GO:0006298">
    <property type="term" value="P:mismatch repair"/>
    <property type="evidence" value="ECO:0007669"/>
    <property type="project" value="TreeGrafter"/>
</dbReference>
<evidence type="ECO:0000256" key="10">
    <source>
        <dbReference type="ARBA" id="ARBA00023004"/>
    </source>
</evidence>
<evidence type="ECO:0000256" key="11">
    <source>
        <dbReference type="ARBA" id="ARBA00023014"/>
    </source>
</evidence>
<feature type="domain" description="HhH-GPD" evidence="15">
    <location>
        <begin position="39"/>
        <end position="190"/>
    </location>
</feature>
<gene>
    <name evidence="16" type="primary">mutY</name>
    <name evidence="16" type="ORF">ICW73_01910</name>
</gene>
<evidence type="ECO:0000256" key="5">
    <source>
        <dbReference type="ARBA" id="ARBA00022023"/>
    </source>
</evidence>
<keyword evidence="7" id="KW-0479">Metal-binding</keyword>
<dbReference type="PANTHER" id="PTHR42944:SF1">
    <property type="entry name" value="ADENINE DNA GLYCOSYLASE"/>
    <property type="match status" value="1"/>
</dbReference>
<protein>
    <recommendedName>
        <fullName evidence="5 14">Adenine DNA glycosylase</fullName>
        <ecNumber evidence="4 14">3.2.2.31</ecNumber>
    </recommendedName>
</protein>
<dbReference type="InterPro" id="IPR015797">
    <property type="entry name" value="NUDIX_hydrolase-like_dom_sf"/>
</dbReference>
<evidence type="ECO:0000256" key="1">
    <source>
        <dbReference type="ARBA" id="ARBA00000843"/>
    </source>
</evidence>
<dbReference type="InterPro" id="IPR003265">
    <property type="entry name" value="HhH-GPD_domain"/>
</dbReference>
<dbReference type="InterPro" id="IPR003651">
    <property type="entry name" value="Endonuclease3_FeS-loop_motif"/>
</dbReference>
<name>A0A7H1AZ18_9GAMM</name>
<organism evidence="16 17">
    <name type="scientific">Buchnera aphidicola</name>
    <name type="common">Pentalonia nigronervosa</name>
    <dbReference type="NCBI Taxonomy" id="1309793"/>
    <lineage>
        <taxon>Bacteria</taxon>
        <taxon>Pseudomonadati</taxon>
        <taxon>Pseudomonadota</taxon>
        <taxon>Gammaproteobacteria</taxon>
        <taxon>Enterobacterales</taxon>
        <taxon>Erwiniaceae</taxon>
        <taxon>Buchnera</taxon>
    </lineage>
</organism>
<dbReference type="GO" id="GO:0051539">
    <property type="term" value="F:4 iron, 4 sulfur cluster binding"/>
    <property type="evidence" value="ECO:0007669"/>
    <property type="project" value="UniProtKB-UniRule"/>
</dbReference>
<dbReference type="CDD" id="cd00056">
    <property type="entry name" value="ENDO3c"/>
    <property type="match status" value="1"/>
</dbReference>
<dbReference type="Gene3D" id="1.10.340.30">
    <property type="entry name" value="Hypothetical protein, domain 2"/>
    <property type="match status" value="1"/>
</dbReference>
<dbReference type="SMART" id="SM00478">
    <property type="entry name" value="ENDO3c"/>
    <property type="match status" value="1"/>
</dbReference>
<dbReference type="GO" id="GO:0006284">
    <property type="term" value="P:base-excision repair"/>
    <property type="evidence" value="ECO:0007669"/>
    <property type="project" value="UniProtKB-UniRule"/>
</dbReference>
<evidence type="ECO:0000256" key="9">
    <source>
        <dbReference type="ARBA" id="ARBA00022801"/>
    </source>
</evidence>
<dbReference type="GO" id="GO:0035485">
    <property type="term" value="F:adenine/guanine mispair binding"/>
    <property type="evidence" value="ECO:0007669"/>
    <property type="project" value="TreeGrafter"/>
</dbReference>
<evidence type="ECO:0000256" key="8">
    <source>
        <dbReference type="ARBA" id="ARBA00022763"/>
    </source>
</evidence>
<reference evidence="16 17" key="1">
    <citation type="submission" date="2020-09" db="EMBL/GenBank/DDBJ databases">
        <title>Genome sequence of the banana aphid, Pentalonia nigronervosa Coquerel (Hemiptera: Aphididae) and its symbionts.</title>
        <authorList>
            <person name="Mathers T.C."/>
            <person name="Mugford S.T."/>
            <person name="Hogenhout S.A."/>
            <person name="Tripathi L."/>
        </authorList>
    </citation>
    <scope>NUCLEOTIDE SEQUENCE [LARGE SCALE GENOMIC DNA]</scope>
    <source>
        <strain evidence="16">Ba4</strain>
    </source>
</reference>
<evidence type="ECO:0000256" key="13">
    <source>
        <dbReference type="ARBA" id="ARBA00023295"/>
    </source>
</evidence>
<dbReference type="InterPro" id="IPR029119">
    <property type="entry name" value="MutY_C"/>
</dbReference>
<dbReference type="EMBL" id="CP061275">
    <property type="protein sequence ID" value="QNS01723.1"/>
    <property type="molecule type" value="Genomic_DNA"/>
</dbReference>